<dbReference type="Pfam" id="PF01370">
    <property type="entry name" value="Epimerase"/>
    <property type="match status" value="1"/>
</dbReference>
<dbReference type="AlphaFoldDB" id="A0A382MRS0"/>
<evidence type="ECO:0000313" key="2">
    <source>
        <dbReference type="EMBL" id="SVC50825.1"/>
    </source>
</evidence>
<dbReference type="InterPro" id="IPR001509">
    <property type="entry name" value="Epimerase_deHydtase"/>
</dbReference>
<sequence length="289" mass="32062">MRIGVTGSSGFLGSHLTNALYLLPGFDVTTLKRNSSGKFPEVSRLKPFVENLDIIYHVAGVNRGTNDEIIKGNIQATFNLIEAIKKYGKSQPRIIFTSSSQVYKKVMRFKKSITESHKADPSTLFGVAKKTAEDLIRLSGFDHAIIRIANVYGPGCRPEYNSVIATFCHKSANNEPINISGDGRQKRDFIYVEDVVKAMILAGTSTDNFVSGVYNLGSNRTTSLRQIIKNIKSSGIKVKESYCSNTSTEENSFSLDATRFKKQFGWKSKVNLHSGIKNTLQWFQNGVAQ</sequence>
<accession>A0A382MRS0</accession>
<feature type="domain" description="NAD-dependent epimerase/dehydratase" evidence="1">
    <location>
        <begin position="5"/>
        <end position="217"/>
    </location>
</feature>
<dbReference type="EMBL" id="UINC01095052">
    <property type="protein sequence ID" value="SVC50825.1"/>
    <property type="molecule type" value="Genomic_DNA"/>
</dbReference>
<name>A0A382MRS0_9ZZZZ</name>
<reference evidence="2" key="1">
    <citation type="submission" date="2018-05" db="EMBL/GenBank/DDBJ databases">
        <authorList>
            <person name="Lanie J.A."/>
            <person name="Ng W.-L."/>
            <person name="Kazmierczak K.M."/>
            <person name="Andrzejewski T.M."/>
            <person name="Davidsen T.M."/>
            <person name="Wayne K.J."/>
            <person name="Tettelin H."/>
            <person name="Glass J.I."/>
            <person name="Rusch D."/>
            <person name="Podicherti R."/>
            <person name="Tsui H.-C.T."/>
            <person name="Winkler M.E."/>
        </authorList>
    </citation>
    <scope>NUCLEOTIDE SEQUENCE</scope>
</reference>
<dbReference type="Gene3D" id="3.40.50.720">
    <property type="entry name" value="NAD(P)-binding Rossmann-like Domain"/>
    <property type="match status" value="1"/>
</dbReference>
<gene>
    <name evidence="2" type="ORF">METZ01_LOCUS303679</name>
</gene>
<proteinExistence type="predicted"/>
<protein>
    <recommendedName>
        <fullName evidence="1">NAD-dependent epimerase/dehydratase domain-containing protein</fullName>
    </recommendedName>
</protein>
<evidence type="ECO:0000259" key="1">
    <source>
        <dbReference type="Pfam" id="PF01370"/>
    </source>
</evidence>
<dbReference type="PANTHER" id="PTHR43245:SF13">
    <property type="entry name" value="UDP-D-APIOSE_UDP-D-XYLOSE SYNTHASE 2"/>
    <property type="match status" value="1"/>
</dbReference>
<dbReference type="InterPro" id="IPR050177">
    <property type="entry name" value="Lipid_A_modif_metabolic_enz"/>
</dbReference>
<dbReference type="PANTHER" id="PTHR43245">
    <property type="entry name" value="BIFUNCTIONAL POLYMYXIN RESISTANCE PROTEIN ARNA"/>
    <property type="match status" value="1"/>
</dbReference>
<dbReference type="SUPFAM" id="SSF51735">
    <property type="entry name" value="NAD(P)-binding Rossmann-fold domains"/>
    <property type="match status" value="1"/>
</dbReference>
<organism evidence="2">
    <name type="scientific">marine metagenome</name>
    <dbReference type="NCBI Taxonomy" id="408172"/>
    <lineage>
        <taxon>unclassified sequences</taxon>
        <taxon>metagenomes</taxon>
        <taxon>ecological metagenomes</taxon>
    </lineage>
</organism>
<dbReference type="InterPro" id="IPR036291">
    <property type="entry name" value="NAD(P)-bd_dom_sf"/>
</dbReference>